<feature type="transmembrane region" description="Helical" evidence="8">
    <location>
        <begin position="131"/>
        <end position="150"/>
    </location>
</feature>
<dbReference type="RefSeq" id="WP_119360405.1">
    <property type="nucleotide sequence ID" value="NZ_QWKZ01000056.1"/>
</dbReference>
<dbReference type="OrthoDB" id="9813689at2"/>
<name>A0A399EL76_9DEIN</name>
<evidence type="ECO:0000256" key="4">
    <source>
        <dbReference type="ARBA" id="ARBA00022692"/>
    </source>
</evidence>
<feature type="transmembrane region" description="Helical" evidence="8">
    <location>
        <begin position="83"/>
        <end position="100"/>
    </location>
</feature>
<dbReference type="InterPro" id="IPR005744">
    <property type="entry name" value="Hy-lIII"/>
</dbReference>
<reference evidence="9 10" key="1">
    <citation type="submission" date="2018-08" db="EMBL/GenBank/DDBJ databases">
        <title>Meiothermus luteus KCTC 52599 genome sequencing project.</title>
        <authorList>
            <person name="Da Costa M.S."/>
            <person name="Albuquerque L."/>
            <person name="Raposo P."/>
            <person name="Froufe H.J.C."/>
            <person name="Barroso C.S."/>
            <person name="Egas C."/>
        </authorList>
    </citation>
    <scope>NUCLEOTIDE SEQUENCE [LARGE SCALE GENOMIC DNA]</scope>
    <source>
        <strain evidence="9 10">KCTC 52599</strain>
    </source>
</reference>
<dbReference type="GO" id="GO:0005886">
    <property type="term" value="C:plasma membrane"/>
    <property type="evidence" value="ECO:0007669"/>
    <property type="project" value="UniProtKB-SubCell"/>
</dbReference>
<dbReference type="PANTHER" id="PTHR20855:SF3">
    <property type="entry name" value="LD03007P"/>
    <property type="match status" value="1"/>
</dbReference>
<proteinExistence type="inferred from homology"/>
<evidence type="ECO:0000256" key="6">
    <source>
        <dbReference type="ARBA" id="ARBA00023136"/>
    </source>
</evidence>
<comment type="caution">
    <text evidence="9">The sequence shown here is derived from an EMBL/GenBank/DDBJ whole genome shotgun (WGS) entry which is preliminary data.</text>
</comment>
<keyword evidence="7" id="KW-0479">Metal-binding</keyword>
<gene>
    <name evidence="9" type="ORF">Mlute_01815</name>
</gene>
<keyword evidence="3" id="KW-1003">Cell membrane</keyword>
<evidence type="ECO:0000313" key="10">
    <source>
        <dbReference type="Proteomes" id="UP000265800"/>
    </source>
</evidence>
<evidence type="ECO:0000256" key="2">
    <source>
        <dbReference type="ARBA" id="ARBA00008488"/>
    </source>
</evidence>
<comment type="similarity">
    <text evidence="2">Belongs to the UPF0073 (Hly-III) family.</text>
</comment>
<feature type="binding site" evidence="7">
    <location>
        <position position="195"/>
    </location>
    <ligand>
        <name>Zn(2+)</name>
        <dbReference type="ChEBI" id="CHEBI:29105"/>
    </ligand>
</feature>
<keyword evidence="5 8" id="KW-1133">Transmembrane helix</keyword>
<feature type="binding site" evidence="7">
    <location>
        <position position="191"/>
    </location>
    <ligand>
        <name>Zn(2+)</name>
        <dbReference type="ChEBI" id="CHEBI:29105"/>
    </ligand>
</feature>
<feature type="transmembrane region" description="Helical" evidence="8">
    <location>
        <begin position="157"/>
        <end position="177"/>
    </location>
</feature>
<feature type="transmembrane region" description="Helical" evidence="8">
    <location>
        <begin position="43"/>
        <end position="63"/>
    </location>
</feature>
<evidence type="ECO:0000313" key="9">
    <source>
        <dbReference type="EMBL" id="RIH84745.1"/>
    </source>
</evidence>
<comment type="subcellular location">
    <subcellularLocation>
        <location evidence="1">Cell membrane</location>
        <topology evidence="1">Multi-pass membrane protein</topology>
    </subcellularLocation>
</comment>
<organism evidence="9 10">
    <name type="scientific">Meiothermus luteus</name>
    <dbReference type="NCBI Taxonomy" id="2026184"/>
    <lineage>
        <taxon>Bacteria</taxon>
        <taxon>Thermotogati</taxon>
        <taxon>Deinococcota</taxon>
        <taxon>Deinococci</taxon>
        <taxon>Thermales</taxon>
        <taxon>Thermaceae</taxon>
        <taxon>Meiothermus</taxon>
    </lineage>
</organism>
<dbReference type="NCBIfam" id="TIGR01065">
    <property type="entry name" value="hlyIII"/>
    <property type="match status" value="1"/>
</dbReference>
<dbReference type="InterPro" id="IPR004254">
    <property type="entry name" value="AdipoR/HlyIII-related"/>
</dbReference>
<evidence type="ECO:0000256" key="3">
    <source>
        <dbReference type="ARBA" id="ARBA00022475"/>
    </source>
</evidence>
<keyword evidence="4 8" id="KW-0812">Transmembrane</keyword>
<dbReference type="GO" id="GO:0046872">
    <property type="term" value="F:metal ion binding"/>
    <property type="evidence" value="ECO:0007669"/>
    <property type="project" value="UniProtKB-KW"/>
</dbReference>
<dbReference type="PANTHER" id="PTHR20855">
    <property type="entry name" value="ADIPOR/PROGESTIN RECEPTOR-RELATED"/>
    <property type="match status" value="1"/>
</dbReference>
<feature type="transmembrane region" description="Helical" evidence="8">
    <location>
        <begin position="15"/>
        <end position="36"/>
    </location>
</feature>
<keyword evidence="6 8" id="KW-0472">Membrane</keyword>
<dbReference type="Pfam" id="PF03006">
    <property type="entry name" value="HlyIII"/>
    <property type="match status" value="1"/>
</dbReference>
<evidence type="ECO:0000256" key="1">
    <source>
        <dbReference type="ARBA" id="ARBA00004651"/>
    </source>
</evidence>
<dbReference type="EMBL" id="QWKZ01000056">
    <property type="protein sequence ID" value="RIH84745.1"/>
    <property type="molecule type" value="Genomic_DNA"/>
</dbReference>
<dbReference type="GO" id="GO:0140911">
    <property type="term" value="F:pore-forming activity"/>
    <property type="evidence" value="ECO:0007669"/>
    <property type="project" value="InterPro"/>
</dbReference>
<evidence type="ECO:0000256" key="8">
    <source>
        <dbReference type="SAM" id="Phobius"/>
    </source>
</evidence>
<feature type="binding site" evidence="7">
    <location>
        <position position="64"/>
    </location>
    <ligand>
        <name>Zn(2+)</name>
        <dbReference type="ChEBI" id="CHEBI:29105"/>
    </ligand>
</feature>
<evidence type="ECO:0000256" key="5">
    <source>
        <dbReference type="ARBA" id="ARBA00022989"/>
    </source>
</evidence>
<dbReference type="Proteomes" id="UP000265800">
    <property type="component" value="Unassembled WGS sequence"/>
</dbReference>
<evidence type="ECO:0000256" key="7">
    <source>
        <dbReference type="PIRSR" id="PIRSR604254-1"/>
    </source>
</evidence>
<protein>
    <submittedName>
        <fullName evidence="9">Channel protein, hemolysin III family</fullName>
    </submittedName>
</protein>
<keyword evidence="10" id="KW-1185">Reference proteome</keyword>
<sequence length="215" mass="23177">MKRSPFLPVREPFNAYSHGLGLLLALLGTLALLLLSQGSPAKLVGALAFGLTMTLMYAASTLYHALRVPQTALLWWRKLDHAAIFLFIAGTYTPVLLLALEPAWRPWAVGLVWGLAGLGAAQRLVSLKAPRWLYTAGYLGLGWLSLLLLPKLALGPLALGGLLAGGLAYSLGALVYATRWPNPLPQRVGFHGLWHLFVLLGSAGMYLAVLALYLQ</sequence>
<feature type="transmembrane region" description="Helical" evidence="8">
    <location>
        <begin position="192"/>
        <end position="214"/>
    </location>
</feature>
<dbReference type="AlphaFoldDB" id="A0A399EL76"/>
<feature type="transmembrane region" description="Helical" evidence="8">
    <location>
        <begin position="107"/>
        <end position="125"/>
    </location>
</feature>
<accession>A0A399EL76</accession>
<keyword evidence="7" id="KW-0862">Zinc</keyword>